<feature type="compositionally biased region" description="Basic and acidic residues" evidence="2">
    <location>
        <begin position="1097"/>
        <end position="1120"/>
    </location>
</feature>
<feature type="coiled-coil region" evidence="1">
    <location>
        <begin position="679"/>
        <end position="816"/>
    </location>
</feature>
<accession>A0A1Y1HQG0</accession>
<feature type="coiled-coil region" evidence="1">
    <location>
        <begin position="219"/>
        <end position="562"/>
    </location>
</feature>
<gene>
    <name evidence="3" type="ORF">KFL_000640270</name>
</gene>
<sequence length="1331" mass="146212">MAHCAPSAPLTSAIEGLVTPGHQNATRHIRASIAPGITTASLMHREQCSGALGRSSHFLGNACLFGALHESNKRGHRTRFVCLFGRGRHAPPSPPQQDFNFAVVESRNGRENVPLVSQPVPSPFASRAQQPPAAAFLAAIVFAGMAVLAVKVVNHLRGGPAPAIEEKQPAFVGYKEDAEALTIARARLAQAFGDDPNEYNGEIVGMQIASMMGSAVDYLYALANEVAEVKAMLDDKEERLALAYERSKQDADERKELIRRISMAEAELVEEQLKQAADKAAFEVRDRTLDGEKAAEVERLIAKHQAELDGLRLQFDTMERNAAEAAAKTMKLNEEVQALKRGLKEKEGQLAAAAKKADEDKALNASLSARLESANSELQSALSRETELLASLQDTTSGVQGAEEQLDQMQHRHEAEIRAVRGIAQAQAKGLEERLKGAQDRVEEVQALKEAEIAAREAAEASAAELQSQVDQLEQDLVFLETRYKDALAKASATATVAEEPKQTDAIEKLKEALESKTQQAAVAKELVLQFMENEREKDFELKQLRRESSMIKERLSELEGELEASVAARIEGALDGKAAKRADGDAGGEGARARFEEQLAGFRAESEREVVALRAELKSAREQLSRARKQHAVEMEASLGKLEREFRATINERESERDGCLLKLGTLEEGLTLEIAAREAATRELGSAQEKLLEWERRANEMEVAHAAALETEREASRQKLEALFLDCEKARDEAREKEGQRVTLAQQTEQLQVALAEAESKRDLQAAKANDVQAAFAFNEDIVEEARAKQSRYEAELEALANQHATRVQELEGDAAAAWAEQERLATEHATRVKSLEDAWAADKAELDALANQHATRVKSLEDARAADAAAAQAEQERLQGEVLTLENQIRELKEAVEGAEKENEETRAKVAQLESANADAAQRLARMDDLDRQLSAKEADAEVQRDLWARIAELGDVIWDKDNVISAKDDVIAGLEAERAKTAAEALERLEETDALKEKIRALLEEQDMALEEARAEGAAGDEELTRVRQRLREVERALQGSQDELRGAQLEERRLELELTSAKIASHEQRQAFQQKVDGLERALQASGSELQRSAETERGLSDGIEEERRSKEGALGELQDREAAITFLQRYFEERSSLDVQLSELGSLAAKIEAAKRDPDENGPQGVNESESLPSLEAEFSRMLRKFENAVAETAETFGFLNGNGLENDRGSSARLGRVSGARNGVPAPRALGLVGVEEVAGSALSDLNERLFTAEKKADDLQVEIRQRVVRQMEWQDDKNGSEKAGVESVDKNGTGAGPQKSEIQDRVSQMIQTLAEKEPSSKEQ</sequence>
<feature type="region of interest" description="Disordered" evidence="2">
    <location>
        <begin position="1160"/>
        <end position="1179"/>
    </location>
</feature>
<name>A0A1Y1HQG0_KLENI</name>
<proteinExistence type="predicted"/>
<feature type="compositionally biased region" description="Basic and acidic residues" evidence="2">
    <location>
        <begin position="1322"/>
        <end position="1331"/>
    </location>
</feature>
<dbReference type="STRING" id="105231.A0A1Y1HQG0"/>
<evidence type="ECO:0000256" key="1">
    <source>
        <dbReference type="SAM" id="Coils"/>
    </source>
</evidence>
<dbReference type="OMA" id="YAASQWE"/>
<feature type="compositionally biased region" description="Basic and acidic residues" evidence="2">
    <location>
        <begin position="1280"/>
        <end position="1297"/>
    </location>
</feature>
<keyword evidence="1" id="KW-0175">Coiled coil</keyword>
<protein>
    <submittedName>
        <fullName evidence="3">Uncharacterized protein</fullName>
    </submittedName>
</protein>
<reference evidence="3 4" key="1">
    <citation type="journal article" date="2014" name="Nat. Commun.">
        <title>Klebsormidium flaccidum genome reveals primary factors for plant terrestrial adaptation.</title>
        <authorList>
            <person name="Hori K."/>
            <person name="Maruyama F."/>
            <person name="Fujisawa T."/>
            <person name="Togashi T."/>
            <person name="Yamamoto N."/>
            <person name="Seo M."/>
            <person name="Sato S."/>
            <person name="Yamada T."/>
            <person name="Mori H."/>
            <person name="Tajima N."/>
            <person name="Moriyama T."/>
            <person name="Ikeuchi M."/>
            <person name="Watanabe M."/>
            <person name="Wada H."/>
            <person name="Kobayashi K."/>
            <person name="Saito M."/>
            <person name="Masuda T."/>
            <person name="Sasaki-Sekimoto Y."/>
            <person name="Mashiguchi K."/>
            <person name="Awai K."/>
            <person name="Shimojima M."/>
            <person name="Masuda S."/>
            <person name="Iwai M."/>
            <person name="Nobusawa T."/>
            <person name="Narise T."/>
            <person name="Kondo S."/>
            <person name="Saito H."/>
            <person name="Sato R."/>
            <person name="Murakawa M."/>
            <person name="Ihara Y."/>
            <person name="Oshima-Yamada Y."/>
            <person name="Ohtaka K."/>
            <person name="Satoh M."/>
            <person name="Sonobe K."/>
            <person name="Ishii M."/>
            <person name="Ohtani R."/>
            <person name="Kanamori-Sato M."/>
            <person name="Honoki R."/>
            <person name="Miyazaki D."/>
            <person name="Mochizuki H."/>
            <person name="Umetsu J."/>
            <person name="Higashi K."/>
            <person name="Shibata D."/>
            <person name="Kamiya Y."/>
            <person name="Sato N."/>
            <person name="Nakamura Y."/>
            <person name="Tabata S."/>
            <person name="Ida S."/>
            <person name="Kurokawa K."/>
            <person name="Ohta H."/>
        </authorList>
    </citation>
    <scope>NUCLEOTIDE SEQUENCE [LARGE SCALE GENOMIC DNA]</scope>
    <source>
        <strain evidence="3 4">NIES-2285</strain>
    </source>
</reference>
<evidence type="ECO:0000313" key="4">
    <source>
        <dbReference type="Proteomes" id="UP000054558"/>
    </source>
</evidence>
<feature type="coiled-coil region" evidence="1">
    <location>
        <begin position="871"/>
        <end position="936"/>
    </location>
</feature>
<dbReference type="Proteomes" id="UP000054558">
    <property type="component" value="Unassembled WGS sequence"/>
</dbReference>
<feature type="coiled-coil region" evidence="1">
    <location>
        <begin position="996"/>
        <end position="1062"/>
    </location>
</feature>
<feature type="region of interest" description="Disordered" evidence="2">
    <location>
        <begin position="1277"/>
        <end position="1331"/>
    </location>
</feature>
<dbReference type="EMBL" id="DF237013">
    <property type="protein sequence ID" value="GAQ80860.1"/>
    <property type="molecule type" value="Genomic_DNA"/>
</dbReference>
<feature type="coiled-coil region" evidence="1">
    <location>
        <begin position="604"/>
        <end position="653"/>
    </location>
</feature>
<organism evidence="3 4">
    <name type="scientific">Klebsormidium nitens</name>
    <name type="common">Green alga</name>
    <name type="synonym">Ulothrix nitens</name>
    <dbReference type="NCBI Taxonomy" id="105231"/>
    <lineage>
        <taxon>Eukaryota</taxon>
        <taxon>Viridiplantae</taxon>
        <taxon>Streptophyta</taxon>
        <taxon>Klebsormidiophyceae</taxon>
        <taxon>Klebsormidiales</taxon>
        <taxon>Klebsormidiaceae</taxon>
        <taxon>Klebsormidium</taxon>
    </lineage>
</organism>
<evidence type="ECO:0000313" key="3">
    <source>
        <dbReference type="EMBL" id="GAQ80860.1"/>
    </source>
</evidence>
<keyword evidence="4" id="KW-1185">Reference proteome</keyword>
<evidence type="ECO:0000256" key="2">
    <source>
        <dbReference type="SAM" id="MobiDB-lite"/>
    </source>
</evidence>
<feature type="region of interest" description="Disordered" evidence="2">
    <location>
        <begin position="1090"/>
        <end position="1120"/>
    </location>
</feature>